<organism evidence="2 3">
    <name type="scientific">Stephanodiscus triporus</name>
    <dbReference type="NCBI Taxonomy" id="2934178"/>
    <lineage>
        <taxon>Eukaryota</taxon>
        <taxon>Sar</taxon>
        <taxon>Stramenopiles</taxon>
        <taxon>Ochrophyta</taxon>
        <taxon>Bacillariophyta</taxon>
        <taxon>Coscinodiscophyceae</taxon>
        <taxon>Thalassiosirophycidae</taxon>
        <taxon>Stephanodiscales</taxon>
        <taxon>Stephanodiscaceae</taxon>
        <taxon>Stephanodiscus</taxon>
    </lineage>
</organism>
<dbReference type="EMBL" id="JALLAZ020001363">
    <property type="protein sequence ID" value="KAL3776240.1"/>
    <property type="molecule type" value="Genomic_DNA"/>
</dbReference>
<feature type="chain" id="PRO_5044831815" evidence="1">
    <location>
        <begin position="18"/>
        <end position="700"/>
    </location>
</feature>
<keyword evidence="1" id="KW-0732">Signal</keyword>
<feature type="signal peptide" evidence="1">
    <location>
        <begin position="1"/>
        <end position="17"/>
    </location>
</feature>
<dbReference type="AlphaFoldDB" id="A0ABD3NK01"/>
<keyword evidence="3" id="KW-1185">Reference proteome</keyword>
<gene>
    <name evidence="2" type="ORF">ACHAW5_010457</name>
</gene>
<accession>A0ABD3NK01</accession>
<sequence length="700" mass="79860">MMALSLLALIWMYNGTAELQLFYKVASDTATNKRLEFQPENNIFPRAREWSEYWTNASSQEPIGDTHLHDDYVVLAAKLASDDTLDAFTLMKQRYASVRALPDFYARGIGWIQERLGLVLTAVIAGDIDTSDQVLDSANGEGPTLQAGPVTVFIVDTVGKTKCIGEGESWKDIQPPLTMWVRAYGMSPGDSGETEIFAGTALPHNLKSSTLCAWRYDFEPKNEGLYSLHVKVLTFNGFADSLASKCLEHKTSELQFHATEHEMSKRYLHHRGLYGFKFYGVEDGCCEACKRARNCKMFSTPGRLKLDHCELYFDQIEDDIDFLDRDNGKYLGRYRNYSYTKQDPTDFPNNRRRRLALSPDEVGLYKWWLPPDKVPGDVTYFIGCGWSATMSLEHPCHYPSDDLIFGSGVKFRVVGKGKKQEHDHTLPPCVLNDEKLDTSKGRWVRHPFPEDDSICLPMEQENSTGYWGFQPRYYGDRPYCWHVDDITKIGITCAEGDCGHLISHRWVTDLKREAKWYGWWAPYKCQYRELGDEEIQQCINKKNIVGIETRGASIKQIIDGYLEPKLRNINMKNESSNLIVTLDTLAMPHLLWGKSIDEHVEALRNFPDVLADTEIESYFVTGFYYTSEREPHVTVDRSLQFSKLAYNVLTPKGYKMINAFDVTAAFSYETSGQADGMHIAGPPIKAIITKFFHHLCNDVL</sequence>
<comment type="caution">
    <text evidence="2">The sequence shown here is derived from an EMBL/GenBank/DDBJ whole genome shotgun (WGS) entry which is preliminary data.</text>
</comment>
<reference evidence="2 3" key="1">
    <citation type="submission" date="2024-10" db="EMBL/GenBank/DDBJ databases">
        <title>Updated reference genomes for cyclostephanoid diatoms.</title>
        <authorList>
            <person name="Roberts W.R."/>
            <person name="Alverson A.J."/>
        </authorList>
    </citation>
    <scope>NUCLEOTIDE SEQUENCE [LARGE SCALE GENOMIC DNA]</scope>
    <source>
        <strain evidence="2 3">AJA276-08</strain>
    </source>
</reference>
<evidence type="ECO:0000256" key="1">
    <source>
        <dbReference type="SAM" id="SignalP"/>
    </source>
</evidence>
<name>A0ABD3NK01_9STRA</name>
<protein>
    <submittedName>
        <fullName evidence="2">Uncharacterized protein</fullName>
    </submittedName>
</protein>
<proteinExistence type="predicted"/>
<evidence type="ECO:0000313" key="3">
    <source>
        <dbReference type="Proteomes" id="UP001530315"/>
    </source>
</evidence>
<dbReference type="Proteomes" id="UP001530315">
    <property type="component" value="Unassembled WGS sequence"/>
</dbReference>
<evidence type="ECO:0000313" key="2">
    <source>
        <dbReference type="EMBL" id="KAL3776240.1"/>
    </source>
</evidence>